<comment type="caution">
    <text evidence="4">The sequence shown here is derived from an EMBL/GenBank/DDBJ whole genome shotgun (WGS) entry which is preliminary data.</text>
</comment>
<dbReference type="EMBL" id="CAVMBE010000045">
    <property type="protein sequence ID" value="CAK4031222.1"/>
    <property type="molecule type" value="Genomic_DNA"/>
</dbReference>
<protein>
    <recommendedName>
        <fullName evidence="6">Cellulose-binding protein</fullName>
    </recommendedName>
</protein>
<keyword evidence="5" id="KW-1185">Reference proteome</keyword>
<feature type="domain" description="Cellulose-binding Sde182 C-terminal" evidence="3">
    <location>
        <begin position="390"/>
        <end position="500"/>
    </location>
</feature>
<sequence length="517" mass="56646">MAALKYGIAGLLLQAALGRAATCPPAVQIDKQPQVFIMSDISNEPDDAMSFIRLLLHADQYNITGMVAVTSYWLNSSVVPEQIRNTTDAYGLVVDTLNKHTSGIFPTAEYLSSIIKSGQPVYGTAAIGKSPVSSGASHLIDVVDGLVDDDLLHVQAWGGVNTLGEALFHVRATRVPYELDRFVSKLRVYTISDQDNVGPWIRLKFPTIPYIVSLHGFNLYNHATWIGMSGDAYYNNDVGGPDPSLVNQAYASKHFQIGPLGSHYPDIAYTMEGDSPSLMHTMQNGLNGGPFDHPEWGGWGGRYTLLDLTRQTMVFTDAVDAVTGIDNRTHTTNQATIWRWRQAYQDEMSARVQWSIQSNYSGGSHPPVVSVNGCCGSAPYIMEVDPEQIIILDGSETYDPDANLTDRNALKYTWFQYSEISATQSNILSEVPQLNFTLSSNGSVASLQLPAAELACKAPEALQNAGAGIQEECQKYHVIFEVMGSGTPPIRRYKRVVLEVQPPRTSTSSSKRGRDEL</sequence>
<dbReference type="Pfam" id="PF21027">
    <property type="entry name" value="Sde0182_C"/>
    <property type="match status" value="1"/>
</dbReference>
<dbReference type="GO" id="GO:0016799">
    <property type="term" value="F:hydrolase activity, hydrolyzing N-glycosyl compounds"/>
    <property type="evidence" value="ECO:0007669"/>
    <property type="project" value="InterPro"/>
</dbReference>
<dbReference type="InterPro" id="IPR011483">
    <property type="entry name" value="Sde182_NH-like"/>
</dbReference>
<feature type="signal peptide" evidence="1">
    <location>
        <begin position="1"/>
        <end position="20"/>
    </location>
</feature>
<dbReference type="Proteomes" id="UP001296104">
    <property type="component" value="Unassembled WGS sequence"/>
</dbReference>
<evidence type="ECO:0000256" key="1">
    <source>
        <dbReference type="SAM" id="SignalP"/>
    </source>
</evidence>
<dbReference type="Pfam" id="PF07632">
    <property type="entry name" value="Sde182_NH-like"/>
    <property type="match status" value="1"/>
</dbReference>
<keyword evidence="1" id="KW-0732">Signal</keyword>
<evidence type="ECO:0008006" key="6">
    <source>
        <dbReference type="Google" id="ProtNLM"/>
    </source>
</evidence>
<dbReference type="InterPro" id="IPR036452">
    <property type="entry name" value="Ribo_hydro-like"/>
</dbReference>
<proteinExistence type="predicted"/>
<feature type="domain" description="Cellulose-binding Sde182 nucleoside hydrolase-like" evidence="2">
    <location>
        <begin position="35"/>
        <end position="303"/>
    </location>
</feature>
<feature type="chain" id="PRO_5042585334" description="Cellulose-binding protein" evidence="1">
    <location>
        <begin position="21"/>
        <end position="517"/>
    </location>
</feature>
<evidence type="ECO:0000313" key="4">
    <source>
        <dbReference type="EMBL" id="CAK4031222.1"/>
    </source>
</evidence>
<reference evidence="4" key="1">
    <citation type="submission" date="2023-11" db="EMBL/GenBank/DDBJ databases">
        <authorList>
            <person name="Alioto T."/>
            <person name="Alioto T."/>
            <person name="Gomez Garrido J."/>
        </authorList>
    </citation>
    <scope>NUCLEOTIDE SEQUENCE</scope>
</reference>
<dbReference type="Gene3D" id="3.90.245.10">
    <property type="entry name" value="Ribonucleoside hydrolase-like"/>
    <property type="match status" value="1"/>
</dbReference>
<gene>
    <name evidence="4" type="ORF">LECACI_7A006380</name>
</gene>
<dbReference type="AlphaFoldDB" id="A0AAI9ECC5"/>
<evidence type="ECO:0000259" key="2">
    <source>
        <dbReference type="Pfam" id="PF07632"/>
    </source>
</evidence>
<dbReference type="Gene3D" id="2.60.40.10">
    <property type="entry name" value="Immunoglobulins"/>
    <property type="match status" value="1"/>
</dbReference>
<accession>A0AAI9ECC5</accession>
<dbReference type="InterPro" id="IPR048527">
    <property type="entry name" value="Sde182_C"/>
</dbReference>
<evidence type="ECO:0000259" key="3">
    <source>
        <dbReference type="Pfam" id="PF21027"/>
    </source>
</evidence>
<name>A0AAI9ECC5_9PEZI</name>
<dbReference type="InterPro" id="IPR013783">
    <property type="entry name" value="Ig-like_fold"/>
</dbReference>
<evidence type="ECO:0000313" key="5">
    <source>
        <dbReference type="Proteomes" id="UP001296104"/>
    </source>
</evidence>
<organism evidence="4 5">
    <name type="scientific">Lecanosticta acicola</name>
    <dbReference type="NCBI Taxonomy" id="111012"/>
    <lineage>
        <taxon>Eukaryota</taxon>
        <taxon>Fungi</taxon>
        <taxon>Dikarya</taxon>
        <taxon>Ascomycota</taxon>
        <taxon>Pezizomycotina</taxon>
        <taxon>Dothideomycetes</taxon>
        <taxon>Dothideomycetidae</taxon>
        <taxon>Mycosphaerellales</taxon>
        <taxon>Mycosphaerellaceae</taxon>
        <taxon>Lecanosticta</taxon>
    </lineage>
</organism>